<name>A0A6S6SP06_9GAMM</name>
<dbReference type="AlphaFoldDB" id="A0A6S6SP06"/>
<sequence length="33" mass="3403">MSQADSSSATELTSLSLKALQQGIQSGNCSVME</sequence>
<reference evidence="1" key="1">
    <citation type="submission" date="2020-01" db="EMBL/GenBank/DDBJ databases">
        <authorList>
            <person name="Meier V. D."/>
            <person name="Meier V D."/>
        </authorList>
    </citation>
    <scope>NUCLEOTIDE SEQUENCE</scope>
    <source>
        <strain evidence="1">HLG_WM_MAG_08</strain>
    </source>
</reference>
<gene>
    <name evidence="1" type="ORF">HELGO_WM31158</name>
</gene>
<proteinExistence type="predicted"/>
<accession>A0A6S6SP06</accession>
<organism evidence="1">
    <name type="scientific">uncultured Thiotrichaceae bacterium</name>
    <dbReference type="NCBI Taxonomy" id="298394"/>
    <lineage>
        <taxon>Bacteria</taxon>
        <taxon>Pseudomonadati</taxon>
        <taxon>Pseudomonadota</taxon>
        <taxon>Gammaproteobacteria</taxon>
        <taxon>Thiotrichales</taxon>
        <taxon>Thiotrichaceae</taxon>
        <taxon>environmental samples</taxon>
    </lineage>
</organism>
<evidence type="ECO:0000313" key="1">
    <source>
        <dbReference type="EMBL" id="CAA6805044.1"/>
    </source>
</evidence>
<feature type="non-terminal residue" evidence="1">
    <location>
        <position position="33"/>
    </location>
</feature>
<protein>
    <submittedName>
        <fullName evidence="1">Uncharacterized protein</fullName>
    </submittedName>
</protein>
<dbReference type="EMBL" id="CACVAV010000080">
    <property type="protein sequence ID" value="CAA6805044.1"/>
    <property type="molecule type" value="Genomic_DNA"/>
</dbReference>